<dbReference type="AlphaFoldDB" id="X1AYP3"/>
<evidence type="ECO:0000313" key="1">
    <source>
        <dbReference type="EMBL" id="GAG88354.1"/>
    </source>
</evidence>
<sequence>KDAIETMKPLRQLKSMMDILENTGNFHFMGAFNRQALNCPGPVIAFPSSYFYPAPNSELNKPTDVMDRWIRPESFAIHYWGCSWMKREGFVPSVLK</sequence>
<gene>
    <name evidence="1" type="ORF">S01H4_28789</name>
</gene>
<protein>
    <submittedName>
        <fullName evidence="1">Uncharacterized protein</fullName>
    </submittedName>
</protein>
<name>X1AYP3_9ZZZZ</name>
<feature type="non-terminal residue" evidence="1">
    <location>
        <position position="1"/>
    </location>
</feature>
<reference evidence="1" key="1">
    <citation type="journal article" date="2014" name="Front. Microbiol.">
        <title>High frequency of phylogenetically diverse reductive dehalogenase-homologous genes in deep subseafloor sedimentary metagenomes.</title>
        <authorList>
            <person name="Kawai M."/>
            <person name="Futagami T."/>
            <person name="Toyoda A."/>
            <person name="Takaki Y."/>
            <person name="Nishi S."/>
            <person name="Hori S."/>
            <person name="Arai W."/>
            <person name="Tsubouchi T."/>
            <person name="Morono Y."/>
            <person name="Uchiyama I."/>
            <person name="Ito T."/>
            <person name="Fujiyama A."/>
            <person name="Inagaki F."/>
            <person name="Takami H."/>
        </authorList>
    </citation>
    <scope>NUCLEOTIDE SEQUENCE</scope>
    <source>
        <strain evidence="1">Expedition CK06-06</strain>
    </source>
</reference>
<dbReference type="EMBL" id="BART01014423">
    <property type="protein sequence ID" value="GAG88354.1"/>
    <property type="molecule type" value="Genomic_DNA"/>
</dbReference>
<proteinExistence type="predicted"/>
<organism evidence="1">
    <name type="scientific">marine sediment metagenome</name>
    <dbReference type="NCBI Taxonomy" id="412755"/>
    <lineage>
        <taxon>unclassified sequences</taxon>
        <taxon>metagenomes</taxon>
        <taxon>ecological metagenomes</taxon>
    </lineage>
</organism>
<accession>X1AYP3</accession>
<comment type="caution">
    <text evidence="1">The sequence shown here is derived from an EMBL/GenBank/DDBJ whole genome shotgun (WGS) entry which is preliminary data.</text>
</comment>